<feature type="non-terminal residue" evidence="1">
    <location>
        <position position="71"/>
    </location>
</feature>
<dbReference type="GO" id="GO:0005319">
    <property type="term" value="F:lipid transporter activity"/>
    <property type="evidence" value="ECO:0007669"/>
    <property type="project" value="TreeGrafter"/>
</dbReference>
<keyword evidence="2" id="KW-1185">Reference proteome</keyword>
<name>A0A5E4DB14_MARMO</name>
<organism evidence="1 2">
    <name type="scientific">Marmota monax</name>
    <name type="common">Woodchuck</name>
    <dbReference type="NCBI Taxonomy" id="9995"/>
    <lineage>
        <taxon>Eukaryota</taxon>
        <taxon>Metazoa</taxon>
        <taxon>Chordata</taxon>
        <taxon>Craniata</taxon>
        <taxon>Vertebrata</taxon>
        <taxon>Euteleostomi</taxon>
        <taxon>Mammalia</taxon>
        <taxon>Eutheria</taxon>
        <taxon>Euarchontoglires</taxon>
        <taxon>Glires</taxon>
        <taxon>Rodentia</taxon>
        <taxon>Sciuromorpha</taxon>
        <taxon>Sciuridae</taxon>
        <taxon>Xerinae</taxon>
        <taxon>Marmotini</taxon>
        <taxon>Marmota</taxon>
    </lineage>
</organism>
<dbReference type="GO" id="GO:0140359">
    <property type="term" value="F:ABC-type transporter activity"/>
    <property type="evidence" value="ECO:0007669"/>
    <property type="project" value="InterPro"/>
</dbReference>
<dbReference type="PANTHER" id="PTHR19229">
    <property type="entry name" value="ATP-BINDING CASSETTE TRANSPORTER SUBFAMILY A ABCA"/>
    <property type="match status" value="1"/>
</dbReference>
<proteinExistence type="predicted"/>
<dbReference type="AlphaFoldDB" id="A0A5E4DB14"/>
<evidence type="ECO:0000313" key="1">
    <source>
        <dbReference type="EMBL" id="VTJ90252.1"/>
    </source>
</evidence>
<dbReference type="Proteomes" id="UP000335636">
    <property type="component" value="Unassembled WGS sequence"/>
</dbReference>
<dbReference type="PANTHER" id="PTHR19229:SF101">
    <property type="entry name" value="ATP-BINDING CASSETTE, SUB-FAMILY A (ABC1), MEMBER 16"/>
    <property type="match status" value="1"/>
</dbReference>
<reference evidence="1" key="1">
    <citation type="submission" date="2019-04" db="EMBL/GenBank/DDBJ databases">
        <authorList>
            <person name="Alioto T."/>
            <person name="Alioto T."/>
        </authorList>
    </citation>
    <scope>NUCLEOTIDE SEQUENCE [LARGE SCALE GENOMIC DNA]</scope>
</reference>
<evidence type="ECO:0000313" key="2">
    <source>
        <dbReference type="Proteomes" id="UP000335636"/>
    </source>
</evidence>
<comment type="caution">
    <text evidence="1">The sequence shown here is derived from an EMBL/GenBank/DDBJ whole genome shotgun (WGS) entry which is preliminary data.</text>
</comment>
<dbReference type="GO" id="GO:0016020">
    <property type="term" value="C:membrane"/>
    <property type="evidence" value="ECO:0007669"/>
    <property type="project" value="InterPro"/>
</dbReference>
<dbReference type="Gene3D" id="3.40.50.300">
    <property type="entry name" value="P-loop containing nucleotide triphosphate hydrolases"/>
    <property type="match status" value="1"/>
</dbReference>
<gene>
    <name evidence="1" type="ORF">MONAX_5E042593</name>
</gene>
<dbReference type="InterPro" id="IPR027417">
    <property type="entry name" value="P-loop_NTPase"/>
</dbReference>
<evidence type="ECO:0008006" key="3">
    <source>
        <dbReference type="Google" id="ProtNLM"/>
    </source>
</evidence>
<protein>
    <recommendedName>
        <fullName evidence="3">ATPase AAA-type core domain-containing protein</fullName>
    </recommendedName>
</protein>
<accession>A0A5E4DB14</accession>
<dbReference type="EMBL" id="CABDUW010004287">
    <property type="protein sequence ID" value="VTJ90252.1"/>
    <property type="molecule type" value="Genomic_DNA"/>
</dbReference>
<dbReference type="InterPro" id="IPR026082">
    <property type="entry name" value="ABCA"/>
</dbReference>
<sequence>MGKSSVVLLDEPSTGMDPVTRHLLWDTVTWICKTGKAIIITSHRDHDACENKTFWKNISGLTYYVTFAIIA</sequence>
<dbReference type="SUPFAM" id="SSF52540">
    <property type="entry name" value="P-loop containing nucleoside triphosphate hydrolases"/>
    <property type="match status" value="1"/>
</dbReference>